<evidence type="ECO:0000313" key="3">
    <source>
        <dbReference type="Proteomes" id="UP000594262"/>
    </source>
</evidence>
<dbReference type="RefSeq" id="XP_066930484.1">
    <property type="nucleotide sequence ID" value="XM_067074383.1"/>
</dbReference>
<evidence type="ECO:0000313" key="2">
    <source>
        <dbReference type="EnsemblMetazoa" id="CLYHEMP023009.1"/>
    </source>
</evidence>
<feature type="region of interest" description="Disordered" evidence="1">
    <location>
        <begin position="108"/>
        <end position="131"/>
    </location>
</feature>
<dbReference type="AlphaFoldDB" id="A0A7M6DQP4"/>
<reference evidence="2" key="1">
    <citation type="submission" date="2021-01" db="UniProtKB">
        <authorList>
            <consortium name="EnsemblMetazoa"/>
        </authorList>
    </citation>
    <scope>IDENTIFICATION</scope>
</reference>
<proteinExistence type="predicted"/>
<protein>
    <submittedName>
        <fullName evidence="2">Uncharacterized protein</fullName>
    </submittedName>
</protein>
<dbReference type="EnsemblMetazoa" id="CLYHEMT023009.1">
    <property type="protein sequence ID" value="CLYHEMP023009.1"/>
    <property type="gene ID" value="CLYHEMG023009"/>
</dbReference>
<name>A0A7M6DQP4_9CNID</name>
<keyword evidence="3" id="KW-1185">Reference proteome</keyword>
<feature type="region of interest" description="Disordered" evidence="1">
    <location>
        <begin position="1"/>
        <end position="21"/>
    </location>
</feature>
<accession>A0A7M6DQP4</accession>
<sequence length="163" mass="18253">MTLVSHKKLPPSQLSSVVQKNKGKYHMKSRKIELCSLKGCIHYMQPQTDLTRHLKNCHAGMTKREYYAKSKPDVCIEDQPFLSCSQSQSLGPAVTELDIFGKDASDSEKVNQNLTSDEESDGERSVLDSDVSLSSPFYPGIISPSPKKDLDITRVRRVILPEL</sequence>
<dbReference type="GeneID" id="136818014"/>
<evidence type="ECO:0000256" key="1">
    <source>
        <dbReference type="SAM" id="MobiDB-lite"/>
    </source>
</evidence>
<dbReference type="Proteomes" id="UP000594262">
    <property type="component" value="Unplaced"/>
</dbReference>
<organism evidence="2 3">
    <name type="scientific">Clytia hemisphaerica</name>
    <dbReference type="NCBI Taxonomy" id="252671"/>
    <lineage>
        <taxon>Eukaryota</taxon>
        <taxon>Metazoa</taxon>
        <taxon>Cnidaria</taxon>
        <taxon>Hydrozoa</taxon>
        <taxon>Hydroidolina</taxon>
        <taxon>Leptothecata</taxon>
        <taxon>Obeliida</taxon>
        <taxon>Clytiidae</taxon>
        <taxon>Clytia</taxon>
    </lineage>
</organism>